<dbReference type="Gene3D" id="3.60.10.10">
    <property type="entry name" value="Endonuclease/exonuclease/phosphatase"/>
    <property type="match status" value="1"/>
</dbReference>
<dbReference type="SUPFAM" id="SSF56219">
    <property type="entry name" value="DNase I-like"/>
    <property type="match status" value="1"/>
</dbReference>
<dbReference type="Proteomes" id="UP000694861">
    <property type="component" value="Linkage group LG1"/>
</dbReference>
<evidence type="ECO:0000313" key="1">
    <source>
        <dbReference type="Proteomes" id="UP000694861"/>
    </source>
</evidence>
<name>A0ABM0NNY5_PRUMU</name>
<dbReference type="PANTHER" id="PTHR35218:SF9">
    <property type="entry name" value="ENDONUCLEASE_EXONUCLEASE_PHOSPHATASE DOMAIN-CONTAINING PROTEIN"/>
    <property type="match status" value="1"/>
</dbReference>
<evidence type="ECO:0000313" key="2">
    <source>
        <dbReference type="RefSeq" id="XP_008227624.1"/>
    </source>
</evidence>
<gene>
    <name evidence="2" type="primary">LOC103327111</name>
</gene>
<sequence>MGSCDSDDDDEQLLSSILGSQNKVKHMDLSKGGVASTKFKNNMMKLIRTHHMDILFLCEPRNSGEKALNIATSQGFACVEIVDSVGFSGGLWLMWDDSRVHLDIIGTSDQSITACVSWKDQSPWLLTVIYANSSGFKREKLWEYLDFVATCHQLPWLLAGDFNEMLGVDDKLGGASVNRLKGFKRWFDDNNMMDLGFYGAKFTWRNNKVFEKLDHAIFNMKPFRFEAIWLKHEHFNDLIAAVWGSSGSAIHKTLNLIEPLKNWNSTVFGHLRQKKARLLAHLDGIQRALCRGPNLFLKQLEISLMDDFNEVLDHEALFWKQKSMINWLQGGDRNTKFFHLTTVIRSRRNKIERLKNSNGLLVKEAAGMKALAMEYFSGQFNQVQVVVPNMVLPNLFPSISNDDLALLGKNIELDDLK</sequence>
<organism evidence="1 2">
    <name type="scientific">Prunus mume</name>
    <name type="common">Japanese apricot</name>
    <name type="synonym">Armeniaca mume</name>
    <dbReference type="NCBI Taxonomy" id="102107"/>
    <lineage>
        <taxon>Eukaryota</taxon>
        <taxon>Viridiplantae</taxon>
        <taxon>Streptophyta</taxon>
        <taxon>Embryophyta</taxon>
        <taxon>Tracheophyta</taxon>
        <taxon>Spermatophyta</taxon>
        <taxon>Magnoliopsida</taxon>
        <taxon>eudicotyledons</taxon>
        <taxon>Gunneridae</taxon>
        <taxon>Pentapetalae</taxon>
        <taxon>rosids</taxon>
        <taxon>fabids</taxon>
        <taxon>Rosales</taxon>
        <taxon>Rosaceae</taxon>
        <taxon>Amygdaloideae</taxon>
        <taxon>Amygdaleae</taxon>
        <taxon>Prunus</taxon>
    </lineage>
</organism>
<dbReference type="RefSeq" id="XP_008227624.1">
    <property type="nucleotide sequence ID" value="XM_008229402.1"/>
</dbReference>
<dbReference type="GeneID" id="103327111"/>
<keyword evidence="1" id="KW-1185">Reference proteome</keyword>
<proteinExistence type="predicted"/>
<dbReference type="PANTHER" id="PTHR35218">
    <property type="entry name" value="RNASE H DOMAIN-CONTAINING PROTEIN"/>
    <property type="match status" value="1"/>
</dbReference>
<protein>
    <submittedName>
        <fullName evidence="2">Uncharacterized protein LOC103327111</fullName>
    </submittedName>
</protein>
<reference evidence="2" key="2">
    <citation type="submission" date="2025-08" db="UniProtKB">
        <authorList>
            <consortium name="RefSeq"/>
        </authorList>
    </citation>
    <scope>IDENTIFICATION</scope>
</reference>
<accession>A0ABM0NNY5</accession>
<dbReference type="InterPro" id="IPR036691">
    <property type="entry name" value="Endo/exonu/phosph_ase_sf"/>
</dbReference>
<reference evidence="1" key="1">
    <citation type="journal article" date="2012" name="Nat. Commun.">
        <title>The genome of Prunus mume.</title>
        <authorList>
            <person name="Zhang Q."/>
            <person name="Chen W."/>
            <person name="Sun L."/>
            <person name="Zhao F."/>
            <person name="Huang B."/>
            <person name="Yang W."/>
            <person name="Tao Y."/>
            <person name="Wang J."/>
            <person name="Yuan Z."/>
            <person name="Fan G."/>
            <person name="Xing Z."/>
            <person name="Han C."/>
            <person name="Pan H."/>
            <person name="Zhong X."/>
            <person name="Shi W."/>
            <person name="Liang X."/>
            <person name="Du D."/>
            <person name="Sun F."/>
            <person name="Xu Z."/>
            <person name="Hao R."/>
            <person name="Lv T."/>
            <person name="Lv Y."/>
            <person name="Zheng Z."/>
            <person name="Sun M."/>
            <person name="Luo L."/>
            <person name="Cai M."/>
            <person name="Gao Y."/>
            <person name="Wang J."/>
            <person name="Yin Y."/>
            <person name="Xu X."/>
            <person name="Cheng T."/>
            <person name="Wang J."/>
        </authorList>
    </citation>
    <scope>NUCLEOTIDE SEQUENCE [LARGE SCALE GENOMIC DNA]</scope>
</reference>